<dbReference type="RefSeq" id="WP_100989390.1">
    <property type="nucleotide sequence ID" value="NZ_CP025096.1"/>
</dbReference>
<dbReference type="Proteomes" id="UP000232883">
    <property type="component" value="Chromosome"/>
</dbReference>
<evidence type="ECO:0000313" key="2">
    <source>
        <dbReference type="EMBL" id="AUD03322.1"/>
    </source>
</evidence>
<evidence type="ECO:0000313" key="3">
    <source>
        <dbReference type="Proteomes" id="UP000232883"/>
    </source>
</evidence>
<dbReference type="Pfam" id="PF07700">
    <property type="entry name" value="HNOB"/>
    <property type="match status" value="1"/>
</dbReference>
<dbReference type="SUPFAM" id="SSF111126">
    <property type="entry name" value="Ligand-binding domain in the NO signalling and Golgi transport"/>
    <property type="match status" value="1"/>
</dbReference>
<dbReference type="GO" id="GO:0020037">
    <property type="term" value="F:heme binding"/>
    <property type="evidence" value="ECO:0007669"/>
    <property type="project" value="InterPro"/>
</dbReference>
<keyword evidence="3" id="KW-1185">Reference proteome</keyword>
<organism evidence="2 3">
    <name type="scientific">Spirosoma pollinicola</name>
    <dbReference type="NCBI Taxonomy" id="2057025"/>
    <lineage>
        <taxon>Bacteria</taxon>
        <taxon>Pseudomonadati</taxon>
        <taxon>Bacteroidota</taxon>
        <taxon>Cytophagia</taxon>
        <taxon>Cytophagales</taxon>
        <taxon>Cytophagaceae</taxon>
        <taxon>Spirosoma</taxon>
    </lineage>
</organism>
<gene>
    <name evidence="2" type="ORF">CWM47_16665</name>
</gene>
<dbReference type="InterPro" id="IPR011644">
    <property type="entry name" value="Heme_NO-bd"/>
</dbReference>
<reference evidence="2 3" key="1">
    <citation type="submission" date="2017-11" db="EMBL/GenBank/DDBJ databases">
        <title>Taxonomic description and genome sequences of Spirosoma HA7 sp. nov., isolated from pollen microhabitat of Corylus avellana.</title>
        <authorList>
            <person name="Ambika Manirajan B."/>
            <person name="Suarez C."/>
            <person name="Ratering S."/>
            <person name="Geissler-Plaum R."/>
            <person name="Cardinale M."/>
            <person name="Sylvia S."/>
        </authorList>
    </citation>
    <scope>NUCLEOTIDE SEQUENCE [LARGE SCALE GENOMIC DNA]</scope>
    <source>
        <strain evidence="2 3">HA7</strain>
    </source>
</reference>
<dbReference type="InterPro" id="IPR024096">
    <property type="entry name" value="NO_sig/Golgi_transp_ligand-bd"/>
</dbReference>
<dbReference type="KEGG" id="spir:CWM47_16665"/>
<sequence>MKGIVFTEFLEMIEDKFGYELVDQLLEESDLPSGGIYTAIGTYDHAEMVTLVSGLSKRMDIPVPDLLRSYGQYMFTSFTRSYRPFVERADSAFALLSSVQHYIHVEVRKLYPDAELPHFTIEQPAENHLRMHYISERKLADFAHGLIEGCLATFGETATITKTNLTDDGSQVLFDIRKE</sequence>
<dbReference type="InterPro" id="IPR038158">
    <property type="entry name" value="H-NOX_domain_sf"/>
</dbReference>
<name>A0A2K8Z0B6_9BACT</name>
<dbReference type="Gene3D" id="3.90.1520.10">
    <property type="entry name" value="H-NOX domain"/>
    <property type="match status" value="1"/>
</dbReference>
<protein>
    <recommendedName>
        <fullName evidence="1">Heme NO-binding domain-containing protein</fullName>
    </recommendedName>
</protein>
<accession>A0A2K8Z0B6</accession>
<evidence type="ECO:0000259" key="1">
    <source>
        <dbReference type="Pfam" id="PF07700"/>
    </source>
</evidence>
<proteinExistence type="predicted"/>
<feature type="domain" description="Heme NO-binding" evidence="1">
    <location>
        <begin position="2"/>
        <end position="161"/>
    </location>
</feature>
<dbReference type="EMBL" id="CP025096">
    <property type="protein sequence ID" value="AUD03322.1"/>
    <property type="molecule type" value="Genomic_DNA"/>
</dbReference>
<dbReference type="OrthoDB" id="7266652at2"/>
<dbReference type="AlphaFoldDB" id="A0A2K8Z0B6"/>